<evidence type="ECO:0000256" key="4">
    <source>
        <dbReference type="ARBA" id="ARBA00011218"/>
    </source>
</evidence>
<dbReference type="GO" id="GO:0034213">
    <property type="term" value="P:quinolinate catabolic process"/>
    <property type="evidence" value="ECO:0007669"/>
    <property type="project" value="TreeGrafter"/>
</dbReference>
<feature type="domain" description="Quinolinate phosphoribosyl transferase C-terminal" evidence="14">
    <location>
        <begin position="109"/>
        <end position="272"/>
    </location>
</feature>
<dbReference type="PATRIC" id="fig|665952.3.peg.3328"/>
<dbReference type="Gene3D" id="3.90.1170.20">
    <property type="entry name" value="Quinolinate phosphoribosyl transferase, N-terminal domain"/>
    <property type="match status" value="1"/>
</dbReference>
<dbReference type="RefSeq" id="WP_003355506.1">
    <property type="nucleotide sequence ID" value="NZ_JH414764.1"/>
</dbReference>
<dbReference type="CDD" id="cd01572">
    <property type="entry name" value="QPRTase"/>
    <property type="match status" value="1"/>
</dbReference>
<proteinExistence type="inferred from homology"/>
<gene>
    <name evidence="16" type="ORF">HMPREF1015_00412</name>
</gene>
<keyword evidence="7 12" id="KW-0328">Glycosyltransferase</keyword>
<evidence type="ECO:0000256" key="3">
    <source>
        <dbReference type="ARBA" id="ARBA00009400"/>
    </source>
</evidence>
<dbReference type="InterPro" id="IPR022412">
    <property type="entry name" value="Quinolinate_PRibosylTrfase_N"/>
</dbReference>
<name>G9QQ45_9BACI</name>
<evidence type="ECO:0000256" key="8">
    <source>
        <dbReference type="ARBA" id="ARBA00022679"/>
    </source>
</evidence>
<dbReference type="FunFam" id="3.90.1170.20:FF:000001">
    <property type="entry name" value="Nicotinate-nucleotide diphosphorylase (Carboxylating)"/>
    <property type="match status" value="1"/>
</dbReference>
<evidence type="ECO:0000259" key="14">
    <source>
        <dbReference type="Pfam" id="PF01729"/>
    </source>
</evidence>
<comment type="caution">
    <text evidence="16">The sequence shown here is derived from an EMBL/GenBank/DDBJ whole genome shotgun (WGS) entry which is preliminary data.</text>
</comment>
<feature type="binding site" evidence="13">
    <location>
        <position position="154"/>
    </location>
    <ligand>
        <name>substrate</name>
    </ligand>
</feature>
<dbReference type="AlphaFoldDB" id="G9QQ45"/>
<evidence type="ECO:0000256" key="12">
    <source>
        <dbReference type="PIRNR" id="PIRNR006250"/>
    </source>
</evidence>
<dbReference type="EMBL" id="ACWF01000158">
    <property type="protein sequence ID" value="EHL73359.1"/>
    <property type="molecule type" value="Genomic_DNA"/>
</dbReference>
<comment type="similarity">
    <text evidence="3 12">Belongs to the NadC/ModD family.</text>
</comment>
<dbReference type="Proteomes" id="UP000011747">
    <property type="component" value="Unassembled WGS sequence"/>
</dbReference>
<feature type="binding site" evidence="13">
    <location>
        <begin position="130"/>
        <end position="132"/>
    </location>
    <ligand>
        <name>substrate</name>
    </ligand>
</feature>
<accession>G9QQ45</accession>
<evidence type="ECO:0000256" key="9">
    <source>
        <dbReference type="ARBA" id="ARBA00033102"/>
    </source>
</evidence>
<feature type="binding site" evidence="13">
    <location>
        <begin position="259"/>
        <end position="261"/>
    </location>
    <ligand>
        <name>substrate</name>
    </ligand>
</feature>
<dbReference type="GO" id="GO:0004514">
    <property type="term" value="F:nicotinate-nucleotide diphosphorylase (carboxylating) activity"/>
    <property type="evidence" value="ECO:0007669"/>
    <property type="project" value="UniProtKB-EC"/>
</dbReference>
<dbReference type="SUPFAM" id="SSF54675">
    <property type="entry name" value="Nicotinate/Quinolinate PRTase N-terminal domain-like"/>
    <property type="match status" value="1"/>
</dbReference>
<dbReference type="InterPro" id="IPR004393">
    <property type="entry name" value="NadC"/>
</dbReference>
<evidence type="ECO:0000313" key="17">
    <source>
        <dbReference type="Proteomes" id="UP000011747"/>
    </source>
</evidence>
<dbReference type="PANTHER" id="PTHR32179:SF3">
    <property type="entry name" value="NICOTINATE-NUCLEOTIDE PYROPHOSPHORYLASE [CARBOXYLATING]"/>
    <property type="match status" value="1"/>
</dbReference>
<dbReference type="InterPro" id="IPR037128">
    <property type="entry name" value="Quinolinate_PRibosylTase_N_sf"/>
</dbReference>
<dbReference type="GO" id="GO:0009435">
    <property type="term" value="P:NAD+ biosynthetic process"/>
    <property type="evidence" value="ECO:0007669"/>
    <property type="project" value="UniProtKB-UniPathway"/>
</dbReference>
<evidence type="ECO:0000256" key="6">
    <source>
        <dbReference type="ARBA" id="ARBA00022642"/>
    </source>
</evidence>
<comment type="subunit">
    <text evidence="4">Hexamer formed by 3 homodimers.</text>
</comment>
<feature type="binding site" evidence="13">
    <location>
        <begin position="238"/>
        <end position="240"/>
    </location>
    <ligand>
        <name>substrate</name>
    </ligand>
</feature>
<sequence length="281" mass="30943">MNRIKLESMLKDFFIEDIGDGDISAEAIFTADDRGSFYFLSKADGVFCGSDVIKTGFRLIDPTSEVTVYRKDGDVVEKGELIAEIKGAMRGLLQGERVILNLIQRMSGIATVTAKAVEIVQGTRANICDTRKTTPGLRMLEKYAIRVGGGYNHRKGLFDAIMLKDNHIAFAGSILSAVKRAKQFAGHTTKVEVEIETKEQLLEAVEAGADIIMFDNCTPEQIRDWIVYVPDHIITEASGGITLSNLKAYAKTGVQWISLGFLTHSYQVLDISAKVQPNFIS</sequence>
<evidence type="ECO:0000256" key="2">
    <source>
        <dbReference type="ARBA" id="ARBA00004893"/>
    </source>
</evidence>
<dbReference type="Pfam" id="PF02749">
    <property type="entry name" value="QRPTase_N"/>
    <property type="match status" value="1"/>
</dbReference>
<reference evidence="16 17" key="1">
    <citation type="submission" date="2011-09" db="EMBL/GenBank/DDBJ databases">
        <title>The Genome Sequence of Bacillus smithii 7_3_47FAA.</title>
        <authorList>
            <consortium name="The Broad Institute Genome Sequencing Platform"/>
            <person name="Earl A."/>
            <person name="Ward D."/>
            <person name="Feldgarden M."/>
            <person name="Gevers D."/>
            <person name="Daigneault M."/>
            <person name="Strauss J."/>
            <person name="Allen-Vercoe E."/>
            <person name="Young S.K."/>
            <person name="Zeng Q."/>
            <person name="Gargeya S."/>
            <person name="Fitzgerald M."/>
            <person name="Haas B."/>
            <person name="Abouelleil A."/>
            <person name="Alvarado L."/>
            <person name="Arachchi H.M."/>
            <person name="Berlin A."/>
            <person name="Brown A."/>
            <person name="Chapman S.B."/>
            <person name="Chen Z."/>
            <person name="Dunbar C."/>
            <person name="Freedman E."/>
            <person name="Gearin G."/>
            <person name="Goldberg J."/>
            <person name="Griggs A."/>
            <person name="Gujja S."/>
            <person name="Heiman D."/>
            <person name="Howarth C."/>
            <person name="Larson L."/>
            <person name="Lui A."/>
            <person name="MacDonald P.J.P."/>
            <person name="Montmayeur A."/>
            <person name="Murphy C."/>
            <person name="Neiman D."/>
            <person name="Pearson M."/>
            <person name="Priest M."/>
            <person name="Roberts A."/>
            <person name="Saif S."/>
            <person name="Shea T."/>
            <person name="Shenoy N."/>
            <person name="Sisk P."/>
            <person name="Stolte C."/>
            <person name="Sykes S."/>
            <person name="Wortman J."/>
            <person name="Nusbaum C."/>
            <person name="Birren B."/>
        </authorList>
    </citation>
    <scope>NUCLEOTIDE SEQUENCE [LARGE SCALE GENOMIC DNA]</scope>
    <source>
        <strain evidence="16 17">7_3_47FAA</strain>
    </source>
</reference>
<keyword evidence="8 12" id="KW-0808">Transferase</keyword>
<dbReference type="EC" id="2.4.2.19" evidence="5"/>
<evidence type="ECO:0000256" key="1">
    <source>
        <dbReference type="ARBA" id="ARBA00003237"/>
    </source>
</evidence>
<dbReference type="SUPFAM" id="SSF51690">
    <property type="entry name" value="Nicotinate/Quinolinate PRTase C-terminal domain-like"/>
    <property type="match status" value="1"/>
</dbReference>
<comment type="catalytic activity">
    <reaction evidence="10">
        <text>nicotinate beta-D-ribonucleotide + CO2 + diphosphate = quinolinate + 5-phospho-alpha-D-ribose 1-diphosphate + 2 H(+)</text>
        <dbReference type="Rhea" id="RHEA:12733"/>
        <dbReference type="ChEBI" id="CHEBI:15378"/>
        <dbReference type="ChEBI" id="CHEBI:16526"/>
        <dbReference type="ChEBI" id="CHEBI:29959"/>
        <dbReference type="ChEBI" id="CHEBI:33019"/>
        <dbReference type="ChEBI" id="CHEBI:57502"/>
        <dbReference type="ChEBI" id="CHEBI:58017"/>
        <dbReference type="EC" id="2.4.2.19"/>
    </reaction>
</comment>
<dbReference type="PIRSF" id="PIRSF006250">
    <property type="entry name" value="NadC_ModD"/>
    <property type="match status" value="1"/>
</dbReference>
<evidence type="ECO:0000256" key="13">
    <source>
        <dbReference type="PIRSR" id="PIRSR006250-1"/>
    </source>
</evidence>
<keyword evidence="17" id="KW-1185">Reference proteome</keyword>
<feature type="binding site" evidence="13">
    <location>
        <position position="164"/>
    </location>
    <ligand>
        <name>substrate</name>
    </ligand>
</feature>
<evidence type="ECO:0000259" key="15">
    <source>
        <dbReference type="Pfam" id="PF02749"/>
    </source>
</evidence>
<feature type="binding site" evidence="13">
    <location>
        <position position="215"/>
    </location>
    <ligand>
        <name>substrate</name>
    </ligand>
</feature>
<evidence type="ECO:0000256" key="10">
    <source>
        <dbReference type="ARBA" id="ARBA00047445"/>
    </source>
</evidence>
<organism evidence="16 17">
    <name type="scientific">Bacillus smithii 7_3_47FAA</name>
    <dbReference type="NCBI Taxonomy" id="665952"/>
    <lineage>
        <taxon>Bacteria</taxon>
        <taxon>Bacillati</taxon>
        <taxon>Bacillota</taxon>
        <taxon>Bacilli</taxon>
        <taxon>Bacillales</taxon>
        <taxon>Bacillaceae</taxon>
        <taxon>Bacillus</taxon>
    </lineage>
</organism>
<dbReference type="HOGENOM" id="CLU_039622_0_1_9"/>
<dbReference type="Pfam" id="PF01729">
    <property type="entry name" value="QRPTase_C"/>
    <property type="match status" value="1"/>
</dbReference>
<dbReference type="GO" id="GO:0005737">
    <property type="term" value="C:cytoplasm"/>
    <property type="evidence" value="ECO:0007669"/>
    <property type="project" value="TreeGrafter"/>
</dbReference>
<feature type="binding site" evidence="13">
    <location>
        <position position="194"/>
    </location>
    <ligand>
        <name>substrate</name>
    </ligand>
</feature>
<keyword evidence="6" id="KW-0662">Pyridine nucleotide biosynthesis</keyword>
<protein>
    <recommendedName>
        <fullName evidence="11">Probable nicotinate-nucleotide pyrophosphorylase [carboxylating]</fullName>
        <ecNumber evidence="5">2.4.2.19</ecNumber>
    </recommendedName>
    <alternativeName>
        <fullName evidence="9">Quinolinate phosphoribosyltransferase [decarboxylating]</fullName>
    </alternativeName>
</protein>
<evidence type="ECO:0000256" key="11">
    <source>
        <dbReference type="ARBA" id="ARBA00069173"/>
    </source>
</evidence>
<dbReference type="InterPro" id="IPR027277">
    <property type="entry name" value="NadC/ModD"/>
</dbReference>
<comment type="function">
    <text evidence="1">Involved in the catabolism of quinolinic acid (QA).</text>
</comment>
<dbReference type="NCBIfam" id="TIGR00078">
    <property type="entry name" value="nadC"/>
    <property type="match status" value="1"/>
</dbReference>
<feature type="binding site" evidence="13">
    <location>
        <position position="97"/>
    </location>
    <ligand>
        <name>substrate</name>
    </ligand>
</feature>
<evidence type="ECO:0000256" key="7">
    <source>
        <dbReference type="ARBA" id="ARBA00022676"/>
    </source>
</evidence>
<dbReference type="Gene3D" id="3.20.20.70">
    <property type="entry name" value="Aldolase class I"/>
    <property type="match status" value="1"/>
</dbReference>
<dbReference type="UniPathway" id="UPA00253">
    <property type="reaction ID" value="UER00331"/>
</dbReference>
<feature type="domain" description="Quinolinate phosphoribosyl transferase N-terminal" evidence="15">
    <location>
        <begin position="22"/>
        <end position="107"/>
    </location>
</feature>
<dbReference type="InterPro" id="IPR002638">
    <property type="entry name" value="Quinolinate_PRibosylTrfase_C"/>
</dbReference>
<dbReference type="InterPro" id="IPR013785">
    <property type="entry name" value="Aldolase_TIM"/>
</dbReference>
<dbReference type="FunFam" id="3.20.20.70:FF:000030">
    <property type="entry name" value="Nicotinate-nucleotide pyrophosphorylase, carboxylating"/>
    <property type="match status" value="1"/>
</dbReference>
<evidence type="ECO:0000256" key="5">
    <source>
        <dbReference type="ARBA" id="ARBA00011944"/>
    </source>
</evidence>
<dbReference type="InterPro" id="IPR036068">
    <property type="entry name" value="Nicotinate_pribotase-like_C"/>
</dbReference>
<evidence type="ECO:0000313" key="16">
    <source>
        <dbReference type="EMBL" id="EHL73359.1"/>
    </source>
</evidence>
<dbReference type="PANTHER" id="PTHR32179">
    <property type="entry name" value="NICOTINATE-NUCLEOTIDE PYROPHOSPHORYLASE [CARBOXYLATING]"/>
    <property type="match status" value="1"/>
</dbReference>
<comment type="pathway">
    <text evidence="2">Cofactor biosynthesis; NAD(+) biosynthesis; nicotinate D-ribonucleotide from quinolinate: step 1/1.</text>
</comment>